<dbReference type="Pfam" id="PF13704">
    <property type="entry name" value="Glyco_tranf_2_4"/>
    <property type="match status" value="1"/>
</dbReference>
<dbReference type="SUPFAM" id="SSF53448">
    <property type="entry name" value="Nucleotide-diphospho-sugar transferases"/>
    <property type="match status" value="1"/>
</dbReference>
<dbReference type="Gene3D" id="3.90.550.10">
    <property type="entry name" value="Spore Coat Polysaccharide Biosynthesis Protein SpsA, Chain A"/>
    <property type="match status" value="1"/>
</dbReference>
<keyword evidence="2" id="KW-1185">Reference proteome</keyword>
<dbReference type="RefSeq" id="WP_263049157.1">
    <property type="nucleotide sequence ID" value="NZ_CP106738.1"/>
</dbReference>
<protein>
    <submittedName>
        <fullName evidence="1">Glycosyltransferase family 2 protein</fullName>
    </submittedName>
</protein>
<dbReference type="EMBL" id="CP106738">
    <property type="protein sequence ID" value="UXX85166.1"/>
    <property type="molecule type" value="Genomic_DNA"/>
</dbReference>
<evidence type="ECO:0000313" key="1">
    <source>
        <dbReference type="EMBL" id="UXX85166.1"/>
    </source>
</evidence>
<organism evidence="1 2">
    <name type="scientific">Roseovarius pelagicus</name>
    <dbReference type="NCBI Taxonomy" id="2980108"/>
    <lineage>
        <taxon>Bacteria</taxon>
        <taxon>Pseudomonadati</taxon>
        <taxon>Pseudomonadota</taxon>
        <taxon>Alphaproteobacteria</taxon>
        <taxon>Rhodobacterales</taxon>
        <taxon>Roseobacteraceae</taxon>
        <taxon>Roseovarius</taxon>
    </lineage>
</organism>
<name>A0ABY6DG64_9RHOB</name>
<sequence>MQDITQQIGTATMAYRLRWKRRRLLLRALRKRRQLREVHNRTDQIAPDSILCFTTVRNEAVRLPYFLDHHRKLGVDHFLFVDNASDDGTAEYLAQQLDTSIWHTPDSYRLSRFGVDWLTWLQIQHGHSHWCLTLDADEVFIYPYHDTRPLRALTEWLDRKEFTSFGALMLDMYPKGPLDAQTYQAGSNPFEILQWFDGGNYMIQKKKDLQNLWIQGGPRARNFFATNPRRAPTMGKVPLVKWDRRYAYVSSTHSLLPRRLNHVYDDQGGEKTSGILLHTKFLHMIADKSAEEKNRGEHFANSALYDDYYDRLTQSPDLWCDGSTRLISWRQLEAMGLMSRGTWL</sequence>
<gene>
    <name evidence="1" type="ORF">N7U68_12800</name>
</gene>
<evidence type="ECO:0000313" key="2">
    <source>
        <dbReference type="Proteomes" id="UP001064087"/>
    </source>
</evidence>
<accession>A0ABY6DG64</accession>
<dbReference type="InterPro" id="IPR029044">
    <property type="entry name" value="Nucleotide-diphossugar_trans"/>
</dbReference>
<proteinExistence type="predicted"/>
<reference evidence="1" key="1">
    <citation type="submission" date="2022-10" db="EMBL/GenBank/DDBJ databases">
        <title>Roseovarius pelagicus sp. nov., isolated from Arctic seawater.</title>
        <authorList>
            <person name="Hong Y.W."/>
            <person name="Hwang C.Y."/>
        </authorList>
    </citation>
    <scope>NUCLEOTIDE SEQUENCE</scope>
    <source>
        <strain evidence="1">HL-MP18</strain>
    </source>
</reference>
<dbReference type="Proteomes" id="UP001064087">
    <property type="component" value="Chromosome"/>
</dbReference>